<dbReference type="PANTHER" id="PTHR13510">
    <property type="entry name" value="FYVE-FINGER-CONTAINING RAB5 EFFECTOR PROTEIN RABENOSYN-5-RELATED"/>
    <property type="match status" value="1"/>
</dbReference>
<protein>
    <recommendedName>
        <fullName evidence="3">START domain-containing protein</fullName>
    </recommendedName>
</protein>
<reference evidence="1 2" key="1">
    <citation type="submission" date="2018-09" db="EMBL/GenBank/DDBJ databases">
        <title>Genomic investigation of the strawberry pathogen Phytophthora fragariae indicates pathogenicity is determined by transcriptional variation in three key races.</title>
        <authorList>
            <person name="Adams T.M."/>
            <person name="Armitage A.D."/>
            <person name="Sobczyk M.K."/>
            <person name="Bates H.J."/>
            <person name="Dunwell J.M."/>
            <person name="Nellist C.F."/>
            <person name="Harrison R.J."/>
        </authorList>
    </citation>
    <scope>NUCLEOTIDE SEQUENCE [LARGE SCALE GENOMIC DNA]</scope>
    <source>
        <strain evidence="1 2">NOV-77</strain>
    </source>
</reference>
<name>A0A6G0QSP7_9STRA</name>
<dbReference type="InterPro" id="IPR023393">
    <property type="entry name" value="START-like_dom_sf"/>
</dbReference>
<evidence type="ECO:0008006" key="3">
    <source>
        <dbReference type="Google" id="ProtNLM"/>
    </source>
</evidence>
<evidence type="ECO:0000313" key="2">
    <source>
        <dbReference type="Proteomes" id="UP000486351"/>
    </source>
</evidence>
<proteinExistence type="predicted"/>
<dbReference type="EMBL" id="QXFY01002212">
    <property type="protein sequence ID" value="KAE9301120.1"/>
    <property type="molecule type" value="Genomic_DNA"/>
</dbReference>
<dbReference type="InterPro" id="IPR052727">
    <property type="entry name" value="Rab4/Rab5_effector"/>
</dbReference>
<accession>A0A6G0QSP7</accession>
<dbReference type="PANTHER" id="PTHR13510:SF44">
    <property type="entry name" value="RABENOSYN-5"/>
    <property type="match status" value="1"/>
</dbReference>
<dbReference type="Gene3D" id="3.30.530.20">
    <property type="match status" value="1"/>
</dbReference>
<dbReference type="Proteomes" id="UP000486351">
    <property type="component" value="Unassembled WGS sequence"/>
</dbReference>
<gene>
    <name evidence="1" type="ORF">PF008_g22840</name>
</gene>
<organism evidence="1 2">
    <name type="scientific">Phytophthora fragariae</name>
    <dbReference type="NCBI Taxonomy" id="53985"/>
    <lineage>
        <taxon>Eukaryota</taxon>
        <taxon>Sar</taxon>
        <taxon>Stramenopiles</taxon>
        <taxon>Oomycota</taxon>
        <taxon>Peronosporomycetes</taxon>
        <taxon>Peronosporales</taxon>
        <taxon>Peronosporaceae</taxon>
        <taxon>Phytophthora</taxon>
    </lineage>
</organism>
<dbReference type="AlphaFoldDB" id="A0A6G0QSP7"/>
<evidence type="ECO:0000313" key="1">
    <source>
        <dbReference type="EMBL" id="KAE9301120.1"/>
    </source>
</evidence>
<comment type="caution">
    <text evidence="1">The sequence shown here is derived from an EMBL/GenBank/DDBJ whole genome shotgun (WGS) entry which is preliminary data.</text>
</comment>
<sequence>MMFGVVNPTLEVMRIKSSYVDDISRAAVLSTIIEPLLESPFKSLVVKWMEFVSELSSSVFDTTCPEAQTSYCVSPQFDLPFQSAGLVRNRDYIYVEATDVVHLTNGEKVGYHILHSSPSLRHPGRVRASTSICGVFRQVRPNACEIYATGLMDPGGDMIRKLVVPNMATAFLSTLNLARARQRKDNKLNFSLEDYSSKKQWFKDGMGKEDYVTTCTDNAISGASPADYLKYSHNALQRFSAHVEYAE</sequence>